<evidence type="ECO:0000256" key="6">
    <source>
        <dbReference type="ARBA" id="ARBA00022500"/>
    </source>
</evidence>
<sequence>MLKQMLNLVKVAKQKLDSKERELQRNQIAILRKNEQIDSINFAISNTQMPNGGSFSTYQIQREAINAHLYEIEEIKGQIALLKQQQEHIKNDIKVAHIEHEKMKHIYEKARDEATLQAQKIESKNIDEVTIMLHTRQKISEIYKGK</sequence>
<keyword evidence="5" id="KW-1003">Cell membrane</keyword>
<reference evidence="13 14" key="1">
    <citation type="journal article" date="2014" name="Genome Announc.">
        <title>Draft genome sequences of eight enterohepatic helicobacter species isolated from both laboratory and wild rodents.</title>
        <authorList>
            <person name="Sheh A."/>
            <person name="Shen Z."/>
            <person name="Fox J.G."/>
        </authorList>
    </citation>
    <scope>NUCLEOTIDE SEQUENCE [LARGE SCALE GENOMIC DNA]</scope>
    <source>
        <strain evidence="13 14">MIT 97-6194</strain>
    </source>
</reference>
<reference evidence="13 14" key="2">
    <citation type="journal article" date="2016" name="Infect. Immun.">
        <title>Helicobacter saguini, a Novel Helicobacter Isolated from Cotton-Top Tamarins with Ulcerative Colitis, Has Proinflammatory Properties and Induces Typhlocolitis and Dysplasia in Gnotobiotic IL-10-/- Mice.</title>
        <authorList>
            <person name="Shen Z."/>
            <person name="Mannion A."/>
            <person name="Whary M.T."/>
            <person name="Muthupalani S."/>
            <person name="Sheh A."/>
            <person name="Feng Y."/>
            <person name="Gong G."/>
            <person name="Vandamme P."/>
            <person name="Holcombe H.R."/>
            <person name="Paster B.J."/>
            <person name="Fox J.G."/>
        </authorList>
    </citation>
    <scope>NUCLEOTIDE SEQUENCE [LARGE SCALE GENOMIC DNA]</scope>
    <source>
        <strain evidence="13 14">MIT 97-6194</strain>
    </source>
</reference>
<dbReference type="GO" id="GO:0006935">
    <property type="term" value="P:chemotaxis"/>
    <property type="evidence" value="ECO:0007669"/>
    <property type="project" value="UniProtKB-KW"/>
</dbReference>
<evidence type="ECO:0000313" key="13">
    <source>
        <dbReference type="EMBL" id="TLD95920.1"/>
    </source>
</evidence>
<comment type="similarity">
    <text evidence="2">Belongs to the FliJ family.</text>
</comment>
<keyword evidence="8" id="KW-0653">Protein transport</keyword>
<reference evidence="13" key="3">
    <citation type="submission" date="2018-04" db="EMBL/GenBank/DDBJ databases">
        <authorList>
            <person name="Sheh A."/>
            <person name="Shen Z."/>
            <person name="Mannion A.J."/>
            <person name="Fox J.G."/>
        </authorList>
    </citation>
    <scope>NUCLEOTIDE SEQUENCE</scope>
    <source>
        <strain evidence="13">MIT 97-6194</strain>
    </source>
</reference>
<keyword evidence="7" id="KW-1005">Bacterial flagellum biogenesis</keyword>
<dbReference type="InterPro" id="IPR053716">
    <property type="entry name" value="Flag_assembly_chemotaxis_eff"/>
</dbReference>
<dbReference type="InterPro" id="IPR012823">
    <property type="entry name" value="Flagell_FliJ"/>
</dbReference>
<evidence type="ECO:0000256" key="11">
    <source>
        <dbReference type="SAM" id="Coils"/>
    </source>
</evidence>
<keyword evidence="6" id="KW-0145">Chemotaxis</keyword>
<dbReference type="Proteomes" id="UP000029714">
    <property type="component" value="Unassembled WGS sequence"/>
</dbReference>
<keyword evidence="14" id="KW-1185">Reference proteome</keyword>
<evidence type="ECO:0000313" key="14">
    <source>
        <dbReference type="Proteomes" id="UP000029714"/>
    </source>
</evidence>
<keyword evidence="9" id="KW-0472">Membrane</keyword>
<dbReference type="OrthoDB" id="5325382at2"/>
<organism evidence="13 14">
    <name type="scientific">Helicobacter saguini</name>
    <dbReference type="NCBI Taxonomy" id="1548018"/>
    <lineage>
        <taxon>Bacteria</taxon>
        <taxon>Pseudomonadati</taxon>
        <taxon>Campylobacterota</taxon>
        <taxon>Epsilonproteobacteria</taxon>
        <taxon>Campylobacterales</taxon>
        <taxon>Helicobacteraceae</taxon>
        <taxon>Helicobacter</taxon>
    </lineage>
</organism>
<protein>
    <recommendedName>
        <fullName evidence="3">Flagellar FliJ protein</fullName>
    </recommendedName>
</protein>
<evidence type="ECO:0000256" key="8">
    <source>
        <dbReference type="ARBA" id="ARBA00022927"/>
    </source>
</evidence>
<accession>A0A347VQV7</accession>
<keyword evidence="10" id="KW-1006">Bacterial flagellum protein export</keyword>
<evidence type="ECO:0000256" key="10">
    <source>
        <dbReference type="ARBA" id="ARBA00023225"/>
    </source>
</evidence>
<evidence type="ECO:0000256" key="2">
    <source>
        <dbReference type="ARBA" id="ARBA00010004"/>
    </source>
</evidence>
<proteinExistence type="inferred from homology"/>
<feature type="coiled-coil region" evidence="11">
    <location>
        <begin position="2"/>
        <end position="29"/>
    </location>
</feature>
<name>A0A347VQV7_9HELI</name>
<gene>
    <name evidence="12" type="ORF">DCO61_00445</name>
    <name evidence="13" type="ORF">LS64_000720</name>
</gene>
<reference evidence="12 15" key="4">
    <citation type="submission" date="2019-12" db="EMBL/GenBank/DDBJ databases">
        <title>Multi-Generational Helicobacter saguini Isolates.</title>
        <authorList>
            <person name="Mannion A."/>
            <person name="Shen Z."/>
            <person name="Fox J.G."/>
        </authorList>
    </citation>
    <scope>NUCLEOTIDE SEQUENCE [LARGE SCALE GENOMIC DNA]</scope>
    <source>
        <strain evidence="12">16-048</strain>
        <strain evidence="15">16-048 (F4)</strain>
    </source>
</reference>
<dbReference type="Gene3D" id="1.10.287.1700">
    <property type="match status" value="1"/>
</dbReference>
<comment type="subcellular location">
    <subcellularLocation>
        <location evidence="1">Cell membrane</location>
        <topology evidence="1">Peripheral membrane protein</topology>
        <orientation evidence="1">Cytoplasmic side</orientation>
    </subcellularLocation>
</comment>
<dbReference type="RefSeq" id="WP_034570132.1">
    <property type="nucleotide sequence ID" value="NZ_JRMP02000001.1"/>
</dbReference>
<dbReference type="AlphaFoldDB" id="A0A347VQV7"/>
<dbReference type="Proteomes" id="UP000477070">
    <property type="component" value="Unassembled WGS sequence"/>
</dbReference>
<evidence type="ECO:0000313" key="12">
    <source>
        <dbReference type="EMBL" id="MWV68539.1"/>
    </source>
</evidence>
<evidence type="ECO:0000256" key="3">
    <source>
        <dbReference type="ARBA" id="ARBA00020392"/>
    </source>
</evidence>
<dbReference type="Pfam" id="PF02050">
    <property type="entry name" value="FliJ"/>
    <property type="match status" value="1"/>
</dbReference>
<evidence type="ECO:0000256" key="1">
    <source>
        <dbReference type="ARBA" id="ARBA00004413"/>
    </source>
</evidence>
<evidence type="ECO:0000256" key="4">
    <source>
        <dbReference type="ARBA" id="ARBA00022448"/>
    </source>
</evidence>
<dbReference type="EMBL" id="QBIU01000001">
    <property type="protein sequence ID" value="MWV68539.1"/>
    <property type="molecule type" value="Genomic_DNA"/>
</dbReference>
<dbReference type="GO" id="GO:0009288">
    <property type="term" value="C:bacterial-type flagellum"/>
    <property type="evidence" value="ECO:0007669"/>
    <property type="project" value="InterPro"/>
</dbReference>
<evidence type="ECO:0000256" key="5">
    <source>
        <dbReference type="ARBA" id="ARBA00022475"/>
    </source>
</evidence>
<dbReference type="GO" id="GO:0071973">
    <property type="term" value="P:bacterial-type flagellum-dependent cell motility"/>
    <property type="evidence" value="ECO:0007669"/>
    <property type="project" value="InterPro"/>
</dbReference>
<dbReference type="GO" id="GO:0015031">
    <property type="term" value="P:protein transport"/>
    <property type="evidence" value="ECO:0007669"/>
    <property type="project" value="UniProtKB-KW"/>
</dbReference>
<dbReference type="EMBL" id="JRMP02000001">
    <property type="protein sequence ID" value="TLD95920.1"/>
    <property type="molecule type" value="Genomic_DNA"/>
</dbReference>
<dbReference type="GO" id="GO:0005886">
    <property type="term" value="C:plasma membrane"/>
    <property type="evidence" value="ECO:0007669"/>
    <property type="project" value="UniProtKB-SubCell"/>
</dbReference>
<evidence type="ECO:0000256" key="9">
    <source>
        <dbReference type="ARBA" id="ARBA00023136"/>
    </source>
</evidence>
<keyword evidence="11" id="KW-0175">Coiled coil</keyword>
<dbReference type="GO" id="GO:0044781">
    <property type="term" value="P:bacterial-type flagellum organization"/>
    <property type="evidence" value="ECO:0007669"/>
    <property type="project" value="UniProtKB-KW"/>
</dbReference>
<comment type="caution">
    <text evidence="13">The sequence shown here is derived from an EMBL/GenBank/DDBJ whole genome shotgun (WGS) entry which is preliminary data.</text>
</comment>
<evidence type="ECO:0000256" key="7">
    <source>
        <dbReference type="ARBA" id="ARBA00022795"/>
    </source>
</evidence>
<keyword evidence="4" id="KW-0813">Transport</keyword>
<evidence type="ECO:0000313" key="15">
    <source>
        <dbReference type="Proteomes" id="UP000477070"/>
    </source>
</evidence>